<organism evidence="1">
    <name type="scientific">marine metagenome</name>
    <dbReference type="NCBI Taxonomy" id="408172"/>
    <lineage>
        <taxon>unclassified sequences</taxon>
        <taxon>metagenomes</taxon>
        <taxon>ecological metagenomes</taxon>
    </lineage>
</organism>
<dbReference type="SUPFAM" id="SSF46785">
    <property type="entry name" value="Winged helix' DNA-binding domain"/>
    <property type="match status" value="1"/>
</dbReference>
<reference evidence="1" key="1">
    <citation type="submission" date="2018-05" db="EMBL/GenBank/DDBJ databases">
        <authorList>
            <person name="Lanie J.A."/>
            <person name="Ng W.-L."/>
            <person name="Kazmierczak K.M."/>
            <person name="Andrzejewski T.M."/>
            <person name="Davidsen T.M."/>
            <person name="Wayne K.J."/>
            <person name="Tettelin H."/>
            <person name="Glass J.I."/>
            <person name="Rusch D."/>
            <person name="Podicherti R."/>
            <person name="Tsui H.-C.T."/>
            <person name="Winkler M.E."/>
        </authorList>
    </citation>
    <scope>NUCLEOTIDE SEQUENCE</scope>
</reference>
<dbReference type="InterPro" id="IPR036388">
    <property type="entry name" value="WH-like_DNA-bd_sf"/>
</dbReference>
<proteinExistence type="predicted"/>
<accession>A0A381ZD00</accession>
<evidence type="ECO:0000313" key="1">
    <source>
        <dbReference type="EMBL" id="SVA87175.1"/>
    </source>
</evidence>
<name>A0A381ZD00_9ZZZZ</name>
<dbReference type="AlphaFoldDB" id="A0A381ZD00"/>
<dbReference type="EMBL" id="UINC01020860">
    <property type="protein sequence ID" value="SVA87175.1"/>
    <property type="molecule type" value="Genomic_DNA"/>
</dbReference>
<protein>
    <submittedName>
        <fullName evidence="1">Uncharacterized protein</fullName>
    </submittedName>
</protein>
<dbReference type="PANTHER" id="PTHR30432:SF1">
    <property type="entry name" value="DNA-BINDING TRANSCRIPTIONAL DUAL REGULATOR MODE"/>
    <property type="match status" value="1"/>
</dbReference>
<dbReference type="InterPro" id="IPR036390">
    <property type="entry name" value="WH_DNA-bd_sf"/>
</dbReference>
<dbReference type="InterPro" id="IPR051815">
    <property type="entry name" value="Molybdate_resp_trans_reg"/>
</dbReference>
<dbReference type="PANTHER" id="PTHR30432">
    <property type="entry name" value="TRANSCRIPTIONAL REGULATOR MODE"/>
    <property type="match status" value="1"/>
</dbReference>
<gene>
    <name evidence="1" type="ORF">METZ01_LOCUS140029</name>
</gene>
<dbReference type="Gene3D" id="1.10.10.10">
    <property type="entry name" value="Winged helix-like DNA-binding domain superfamily/Winged helix DNA-binding domain"/>
    <property type="match status" value="1"/>
</dbReference>
<sequence length="135" mass="14579">MYYNTYALLILAIIMTIKNKSEPRLRVLVGQATALGPGKANLLEAINATGSISAAARQMGMSYRRAWNLVSSMNRDFVGTIIETKPGGKGGGGASVTELGKEVIQRYRDIEDRALASVENQVSEFGSLLNKKAEN</sequence>